<protein>
    <submittedName>
        <fullName evidence="1">Uncharacterized protein</fullName>
    </submittedName>
</protein>
<dbReference type="Proteomes" id="UP000054632">
    <property type="component" value="Unassembled WGS sequence"/>
</dbReference>
<gene>
    <name evidence="1" type="ORF">T4A_4949</name>
</gene>
<dbReference type="EMBL" id="JYDR01000097">
    <property type="protein sequence ID" value="KRY69100.1"/>
    <property type="molecule type" value="Genomic_DNA"/>
</dbReference>
<reference evidence="1 2" key="1">
    <citation type="submission" date="2015-01" db="EMBL/GenBank/DDBJ databases">
        <title>Evolution of Trichinella species and genotypes.</title>
        <authorList>
            <person name="Korhonen P.K."/>
            <person name="Edoardo P."/>
            <person name="Giuseppe L.R."/>
            <person name="Gasser R.B."/>
        </authorList>
    </citation>
    <scope>NUCLEOTIDE SEQUENCE [LARGE SCALE GENOMIC DNA]</scope>
    <source>
        <strain evidence="1">ISS13</strain>
    </source>
</reference>
<dbReference type="AlphaFoldDB" id="A0A0V1E5S7"/>
<proteinExistence type="predicted"/>
<sequence length="72" mass="8074">MHILLPVASVKDGIMSFCFLCMHATPTQLKTYEVLSDAARNNGNWSSGVPCQMRSLSCHRQSLNYQRVIEST</sequence>
<evidence type="ECO:0000313" key="1">
    <source>
        <dbReference type="EMBL" id="KRY69100.1"/>
    </source>
</evidence>
<accession>A0A0V1E5S7</accession>
<evidence type="ECO:0000313" key="2">
    <source>
        <dbReference type="Proteomes" id="UP000054632"/>
    </source>
</evidence>
<organism evidence="1 2">
    <name type="scientific">Trichinella pseudospiralis</name>
    <name type="common">Parasitic roundworm</name>
    <dbReference type="NCBI Taxonomy" id="6337"/>
    <lineage>
        <taxon>Eukaryota</taxon>
        <taxon>Metazoa</taxon>
        <taxon>Ecdysozoa</taxon>
        <taxon>Nematoda</taxon>
        <taxon>Enoplea</taxon>
        <taxon>Dorylaimia</taxon>
        <taxon>Trichinellida</taxon>
        <taxon>Trichinellidae</taxon>
        <taxon>Trichinella</taxon>
    </lineage>
</organism>
<name>A0A0V1E5S7_TRIPS</name>
<comment type="caution">
    <text evidence="1">The sequence shown here is derived from an EMBL/GenBank/DDBJ whole genome shotgun (WGS) entry which is preliminary data.</text>
</comment>